<keyword evidence="2" id="KW-1185">Reference proteome</keyword>
<comment type="caution">
    <text evidence="1">The sequence shown here is derived from an EMBL/GenBank/DDBJ whole genome shotgun (WGS) entry which is preliminary data.</text>
</comment>
<dbReference type="Proteomes" id="UP000708208">
    <property type="component" value="Unassembled WGS sequence"/>
</dbReference>
<evidence type="ECO:0000313" key="2">
    <source>
        <dbReference type="Proteomes" id="UP000708208"/>
    </source>
</evidence>
<dbReference type="AlphaFoldDB" id="A0A8J2K185"/>
<dbReference type="EMBL" id="CAJVCH010127000">
    <property type="protein sequence ID" value="CAG7725805.1"/>
    <property type="molecule type" value="Genomic_DNA"/>
</dbReference>
<proteinExistence type="predicted"/>
<gene>
    <name evidence="1" type="ORF">AFUS01_LOCUS14748</name>
</gene>
<protein>
    <submittedName>
        <fullName evidence="1">Uncharacterized protein</fullName>
    </submittedName>
</protein>
<dbReference type="OrthoDB" id="6484170at2759"/>
<reference evidence="1" key="1">
    <citation type="submission" date="2021-06" db="EMBL/GenBank/DDBJ databases">
        <authorList>
            <person name="Hodson N. C."/>
            <person name="Mongue J. A."/>
            <person name="Jaron S. K."/>
        </authorList>
    </citation>
    <scope>NUCLEOTIDE SEQUENCE</scope>
</reference>
<accession>A0A8J2K185</accession>
<organism evidence="1 2">
    <name type="scientific">Allacma fusca</name>
    <dbReference type="NCBI Taxonomy" id="39272"/>
    <lineage>
        <taxon>Eukaryota</taxon>
        <taxon>Metazoa</taxon>
        <taxon>Ecdysozoa</taxon>
        <taxon>Arthropoda</taxon>
        <taxon>Hexapoda</taxon>
        <taxon>Collembola</taxon>
        <taxon>Symphypleona</taxon>
        <taxon>Sminthuridae</taxon>
        <taxon>Allacma</taxon>
    </lineage>
</organism>
<feature type="non-terminal residue" evidence="1">
    <location>
        <position position="34"/>
    </location>
</feature>
<feature type="non-terminal residue" evidence="1">
    <location>
        <position position="1"/>
    </location>
</feature>
<name>A0A8J2K185_9HEXA</name>
<evidence type="ECO:0000313" key="1">
    <source>
        <dbReference type="EMBL" id="CAG7725805.1"/>
    </source>
</evidence>
<sequence>AANNNDFHLQAAIDTKHLKGELLQTRETVNDEQS</sequence>